<proteinExistence type="predicted"/>
<dbReference type="InterPro" id="IPR012902">
    <property type="entry name" value="N_methyl_site"/>
</dbReference>
<dbReference type="RefSeq" id="WP_186760893.1">
    <property type="nucleotide sequence ID" value="NZ_BNCF01000015.1"/>
</dbReference>
<evidence type="ECO:0000256" key="1">
    <source>
        <dbReference type="SAM" id="Phobius"/>
    </source>
</evidence>
<comment type="caution">
    <text evidence="2">The sequence shown here is derived from an EMBL/GenBank/DDBJ whole genome shotgun (WGS) entry which is preliminary data.</text>
</comment>
<keyword evidence="3" id="KW-1185">Reference proteome</keyword>
<keyword evidence="1" id="KW-0812">Transmembrane</keyword>
<dbReference type="PROSITE" id="PS00409">
    <property type="entry name" value="PROKAR_NTER_METHYL"/>
    <property type="match status" value="1"/>
</dbReference>
<dbReference type="NCBIfam" id="TIGR02532">
    <property type="entry name" value="IV_pilin_GFxxxE"/>
    <property type="match status" value="1"/>
</dbReference>
<evidence type="ECO:0000313" key="3">
    <source>
        <dbReference type="Proteomes" id="UP000636453"/>
    </source>
</evidence>
<protein>
    <submittedName>
        <fullName evidence="2">Type II secretion system protein</fullName>
    </submittedName>
</protein>
<accession>A0A919DGV2</accession>
<keyword evidence="1" id="KW-0472">Membrane</keyword>
<feature type="transmembrane region" description="Helical" evidence="1">
    <location>
        <begin position="12"/>
        <end position="34"/>
    </location>
</feature>
<reference evidence="2" key="1">
    <citation type="journal article" date="2014" name="Int. J. Syst. Evol. Microbiol.">
        <title>Complete genome sequence of Corynebacterium casei LMG S-19264T (=DSM 44701T), isolated from a smear-ripened cheese.</title>
        <authorList>
            <consortium name="US DOE Joint Genome Institute (JGI-PGF)"/>
            <person name="Walter F."/>
            <person name="Albersmeier A."/>
            <person name="Kalinowski J."/>
            <person name="Ruckert C."/>
        </authorList>
    </citation>
    <scope>NUCLEOTIDE SEQUENCE</scope>
    <source>
        <strain evidence="2">KCTC 32020</strain>
    </source>
</reference>
<dbReference type="Pfam" id="PF07963">
    <property type="entry name" value="N_methyl"/>
    <property type="match status" value="1"/>
</dbReference>
<organism evidence="2 3">
    <name type="scientific">Vulcaniibacterium thermophilum</name>
    <dbReference type="NCBI Taxonomy" id="1169913"/>
    <lineage>
        <taxon>Bacteria</taxon>
        <taxon>Pseudomonadati</taxon>
        <taxon>Pseudomonadota</taxon>
        <taxon>Gammaproteobacteria</taxon>
        <taxon>Lysobacterales</taxon>
        <taxon>Lysobacteraceae</taxon>
        <taxon>Vulcaniibacterium</taxon>
    </lineage>
</organism>
<dbReference type="Proteomes" id="UP000636453">
    <property type="component" value="Unassembled WGS sequence"/>
</dbReference>
<dbReference type="EMBL" id="BNCF01000015">
    <property type="protein sequence ID" value="GHE41149.1"/>
    <property type="molecule type" value="Genomic_DNA"/>
</dbReference>
<sequence>MTHRRARQAGFTLLETIVTLVIVSLLVAVLMQALNQTLNLRTRLLRHQGEARLAALQEAWFRDSVAAALIDLPDGLGEMRGNSTAVDFVTARPLAGSGPARVRWSLQRGANGIELRYGDERLGEVTAVPGPLYEARFAYLGVDGQWHDIWEPETEADERLPRLVRFEARTGRGTIAWWVAIASDPRLPTRLRRNESGVY</sequence>
<dbReference type="AlphaFoldDB" id="A0A919DGV2"/>
<keyword evidence="1" id="KW-1133">Transmembrane helix</keyword>
<evidence type="ECO:0000313" key="2">
    <source>
        <dbReference type="EMBL" id="GHE41149.1"/>
    </source>
</evidence>
<name>A0A919DGV2_9GAMM</name>
<reference evidence="2" key="2">
    <citation type="submission" date="2020-09" db="EMBL/GenBank/DDBJ databases">
        <authorList>
            <person name="Sun Q."/>
            <person name="Kim S."/>
        </authorList>
    </citation>
    <scope>NUCLEOTIDE SEQUENCE</scope>
    <source>
        <strain evidence="2">KCTC 32020</strain>
    </source>
</reference>
<gene>
    <name evidence="2" type="ORF">GCM10007167_23840</name>
</gene>